<evidence type="ECO:0000256" key="1">
    <source>
        <dbReference type="SAM" id="Phobius"/>
    </source>
</evidence>
<accession>A0A0G0FN11</accession>
<sequence length="107" mass="12309">MEEEIKIDNNLEINQALKEFEHEASLEQAKKAPEDKKNSNIPKMVQFIMKLSGLPQKQAEYTLLFFAIIAIGVSIYLFFFSSGNKPKMLTPEMIKQINEYKVPLDSI</sequence>
<comment type="caution">
    <text evidence="2">The sequence shown here is derived from an EMBL/GenBank/DDBJ whole genome shotgun (WGS) entry which is preliminary data.</text>
</comment>
<name>A0A0G0FN11_9BACT</name>
<keyword evidence="1" id="KW-1133">Transmembrane helix</keyword>
<feature type="transmembrane region" description="Helical" evidence="1">
    <location>
        <begin position="61"/>
        <end position="80"/>
    </location>
</feature>
<keyword evidence="1" id="KW-0812">Transmembrane</keyword>
<dbReference type="AlphaFoldDB" id="A0A0G0FN11"/>
<proteinExistence type="predicted"/>
<protein>
    <submittedName>
        <fullName evidence="2">Uncharacterized protein</fullName>
    </submittedName>
</protein>
<keyword evidence="1" id="KW-0472">Membrane</keyword>
<dbReference type="Proteomes" id="UP000034798">
    <property type="component" value="Unassembled WGS sequence"/>
</dbReference>
<gene>
    <name evidence="2" type="ORF">UR91_C0012G0012</name>
</gene>
<reference evidence="2 3" key="1">
    <citation type="journal article" date="2015" name="Nature">
        <title>rRNA introns, odd ribosomes, and small enigmatic genomes across a large radiation of phyla.</title>
        <authorList>
            <person name="Brown C.T."/>
            <person name="Hug L.A."/>
            <person name="Thomas B.C."/>
            <person name="Sharon I."/>
            <person name="Castelle C.J."/>
            <person name="Singh A."/>
            <person name="Wilkins M.J."/>
            <person name="Williams K.H."/>
            <person name="Banfield J.F."/>
        </authorList>
    </citation>
    <scope>NUCLEOTIDE SEQUENCE [LARGE SCALE GENOMIC DNA]</scope>
</reference>
<organism evidence="2 3">
    <name type="scientific">Candidatus Nomurabacteria bacterium GW2011_GWC2_35_8</name>
    <dbReference type="NCBI Taxonomy" id="1618752"/>
    <lineage>
        <taxon>Bacteria</taxon>
        <taxon>Candidatus Nomuraibacteriota</taxon>
    </lineage>
</organism>
<dbReference type="EMBL" id="LBQZ01000012">
    <property type="protein sequence ID" value="KKP88805.1"/>
    <property type="molecule type" value="Genomic_DNA"/>
</dbReference>
<evidence type="ECO:0000313" key="2">
    <source>
        <dbReference type="EMBL" id="KKP88805.1"/>
    </source>
</evidence>
<evidence type="ECO:0000313" key="3">
    <source>
        <dbReference type="Proteomes" id="UP000034798"/>
    </source>
</evidence>